<dbReference type="Proteomes" id="UP000324800">
    <property type="component" value="Unassembled WGS sequence"/>
</dbReference>
<comment type="similarity">
    <text evidence="1">Belongs to the phosducin family.</text>
</comment>
<evidence type="ECO:0000313" key="2">
    <source>
        <dbReference type="EMBL" id="KAA6377525.1"/>
    </source>
</evidence>
<dbReference type="GO" id="GO:0005737">
    <property type="term" value="C:cytoplasm"/>
    <property type="evidence" value="ECO:0007669"/>
    <property type="project" value="TreeGrafter"/>
</dbReference>
<feature type="non-terminal residue" evidence="2">
    <location>
        <position position="124"/>
    </location>
</feature>
<name>A0A5J4V629_9EUKA</name>
<dbReference type="PANTHER" id="PTHR45809:SF3">
    <property type="entry name" value="VIRAL IAP-ASSOCIATED FACTOR HOMOLOG"/>
    <property type="match status" value="1"/>
</dbReference>
<dbReference type="GO" id="GO:0006457">
    <property type="term" value="P:protein folding"/>
    <property type="evidence" value="ECO:0007669"/>
    <property type="project" value="TreeGrafter"/>
</dbReference>
<accession>A0A5J4V629</accession>
<dbReference type="InterPro" id="IPR036249">
    <property type="entry name" value="Thioredoxin-like_sf"/>
</dbReference>
<evidence type="ECO:0000256" key="1">
    <source>
        <dbReference type="ARBA" id="ARBA00009686"/>
    </source>
</evidence>
<proteinExistence type="inferred from homology"/>
<sequence length="124" mass="14391">MFVDTGTNMRSDGVVTTEFHDQLVKRGIIEDDTPPEPEPAVKIDGRYFRPDDQIIQTSSELEEDEEEERIFLEKYKEQKMQKIKQEQKRNKFGRVFTITEPDYTKEVTEASKDADVVLLLTCSG</sequence>
<dbReference type="Gene3D" id="3.40.30.10">
    <property type="entry name" value="Glutaredoxin"/>
    <property type="match status" value="1"/>
</dbReference>
<dbReference type="EMBL" id="SNRW01009750">
    <property type="protein sequence ID" value="KAA6377525.1"/>
    <property type="molecule type" value="Genomic_DNA"/>
</dbReference>
<gene>
    <name evidence="2" type="ORF">EZS28_026949</name>
</gene>
<reference evidence="2 3" key="1">
    <citation type="submission" date="2019-03" db="EMBL/GenBank/DDBJ databases">
        <title>Single cell metagenomics reveals metabolic interactions within the superorganism composed of flagellate Streblomastix strix and complex community of Bacteroidetes bacteria on its surface.</title>
        <authorList>
            <person name="Treitli S.C."/>
            <person name="Kolisko M."/>
            <person name="Husnik F."/>
            <person name="Keeling P."/>
            <person name="Hampl V."/>
        </authorList>
    </citation>
    <scope>NUCLEOTIDE SEQUENCE [LARGE SCALE GENOMIC DNA]</scope>
    <source>
        <strain evidence="2">ST1C</strain>
    </source>
</reference>
<protein>
    <submittedName>
        <fullName evidence="2">Uncharacterized protein</fullName>
    </submittedName>
</protein>
<evidence type="ECO:0000313" key="3">
    <source>
        <dbReference type="Proteomes" id="UP000324800"/>
    </source>
</evidence>
<organism evidence="2 3">
    <name type="scientific">Streblomastix strix</name>
    <dbReference type="NCBI Taxonomy" id="222440"/>
    <lineage>
        <taxon>Eukaryota</taxon>
        <taxon>Metamonada</taxon>
        <taxon>Preaxostyla</taxon>
        <taxon>Oxymonadida</taxon>
        <taxon>Streblomastigidae</taxon>
        <taxon>Streblomastix</taxon>
    </lineage>
</organism>
<comment type="caution">
    <text evidence="2">The sequence shown here is derived from an EMBL/GenBank/DDBJ whole genome shotgun (WGS) entry which is preliminary data.</text>
</comment>
<dbReference type="OrthoDB" id="45518at2759"/>
<dbReference type="PANTHER" id="PTHR45809">
    <property type="entry name" value="VIRAL IAP-ASSOCIATED FACTOR HOMOLOG"/>
    <property type="match status" value="1"/>
</dbReference>
<dbReference type="SUPFAM" id="SSF52833">
    <property type="entry name" value="Thioredoxin-like"/>
    <property type="match status" value="1"/>
</dbReference>
<dbReference type="AlphaFoldDB" id="A0A5J4V629"/>
<dbReference type="InterPro" id="IPR051498">
    <property type="entry name" value="Phosducin-like_chap/apop_reg"/>
</dbReference>